<sequence>MFEMGKERRRLKALKKKTLATKIHELLKTISDLRAQVRKLETEVIFLKKTGQPTLESKPQKFNVKQRKQKPPKPFDFKRFNKRHIALRIAYLGWDYHGFASQENINNTIEYHLFDALTKTKLIEDRPTSNYSRCGRTDKGVSAFGQVITLDVRTNLHEGLGVIVREGVEKKELSGEKEEELNYVHVLNRVLPPDIRVLAWAPVDPSLSARFDAKYRTYKYFFPKGNLDISVMREASQKLIGEHDFRNFCKMDVANGVVSFIRRIVSIDIQPLDDREDDFQMYELTVSGFAFLYHQVRCTVAILFMIGQHKEKPEIIDELLDVSKNPCKPQYSMAAEGPLVLYDCGFEGIKWIYDDDPQRHNITSLQSIWTNHCIRATVVKRMLDSLEVAMVPVNKSENQKEGSVEVEYLPWCEARNKISKQSERLILGLPSSTHQPLLKRKLCESLEDRIAHFTKKGRGPKVKQVCLEDTDG</sequence>
<feature type="coiled-coil region" evidence="4">
    <location>
        <begin position="16"/>
        <end position="50"/>
    </location>
</feature>
<name>A0A9Q0YGM3_HOLLE</name>
<dbReference type="InterPro" id="IPR020097">
    <property type="entry name" value="PsdUridine_synth_TruA_a/b_dom"/>
</dbReference>
<dbReference type="EMBL" id="JAIZAY010000021">
    <property type="protein sequence ID" value="KAJ8022120.1"/>
    <property type="molecule type" value="Genomic_DNA"/>
</dbReference>
<dbReference type="InterPro" id="IPR020094">
    <property type="entry name" value="TruA/RsuA/RluB/E/F_N"/>
</dbReference>
<gene>
    <name evidence="6" type="ORF">HOLleu_39527</name>
</gene>
<reference evidence="6" key="1">
    <citation type="submission" date="2021-10" db="EMBL/GenBank/DDBJ databases">
        <title>Tropical sea cucumber genome reveals ecological adaptation and Cuvierian tubules defense mechanism.</title>
        <authorList>
            <person name="Chen T."/>
        </authorList>
    </citation>
    <scope>NUCLEOTIDE SEQUENCE</scope>
    <source>
        <strain evidence="6">Nanhai2018</strain>
        <tissue evidence="6">Muscle</tissue>
    </source>
</reference>
<organism evidence="6 7">
    <name type="scientific">Holothuria leucospilota</name>
    <name type="common">Black long sea cucumber</name>
    <name type="synonym">Mertensiothuria leucospilota</name>
    <dbReference type="NCBI Taxonomy" id="206669"/>
    <lineage>
        <taxon>Eukaryota</taxon>
        <taxon>Metazoa</taxon>
        <taxon>Echinodermata</taxon>
        <taxon>Eleutherozoa</taxon>
        <taxon>Echinozoa</taxon>
        <taxon>Holothuroidea</taxon>
        <taxon>Aspidochirotacea</taxon>
        <taxon>Aspidochirotida</taxon>
        <taxon>Holothuriidae</taxon>
        <taxon>Holothuria</taxon>
    </lineage>
</organism>
<keyword evidence="7" id="KW-1185">Reference proteome</keyword>
<dbReference type="InterPro" id="IPR020103">
    <property type="entry name" value="PsdUridine_synth_cat_dom_sf"/>
</dbReference>
<dbReference type="OrthoDB" id="25767at2759"/>
<dbReference type="NCBIfam" id="TIGR00071">
    <property type="entry name" value="hisT_truA"/>
    <property type="match status" value="1"/>
</dbReference>
<dbReference type="CDD" id="cd02569">
    <property type="entry name" value="PseudoU_synth_ScPus3"/>
    <property type="match status" value="1"/>
</dbReference>
<comment type="caution">
    <text evidence="6">The sequence shown here is derived from an EMBL/GenBank/DDBJ whole genome shotgun (WGS) entry which is preliminary data.</text>
</comment>
<proteinExistence type="inferred from homology"/>
<evidence type="ECO:0000256" key="2">
    <source>
        <dbReference type="ARBA" id="ARBA00022694"/>
    </source>
</evidence>
<evidence type="ECO:0000256" key="1">
    <source>
        <dbReference type="ARBA" id="ARBA00009375"/>
    </source>
</evidence>
<dbReference type="Proteomes" id="UP001152320">
    <property type="component" value="Chromosome 21"/>
</dbReference>
<evidence type="ECO:0000256" key="4">
    <source>
        <dbReference type="SAM" id="Coils"/>
    </source>
</evidence>
<feature type="domain" description="Pseudouridine synthase I TruA alpha/beta" evidence="5">
    <location>
        <begin position="235"/>
        <end position="347"/>
    </location>
</feature>
<dbReference type="GO" id="GO:0005634">
    <property type="term" value="C:nucleus"/>
    <property type="evidence" value="ECO:0007669"/>
    <property type="project" value="TreeGrafter"/>
</dbReference>
<dbReference type="InterPro" id="IPR001406">
    <property type="entry name" value="PsdUridine_synth_TruA"/>
</dbReference>
<dbReference type="Gene3D" id="3.30.70.660">
    <property type="entry name" value="Pseudouridine synthase I, catalytic domain, C-terminal subdomain"/>
    <property type="match status" value="1"/>
</dbReference>
<dbReference type="Gene3D" id="3.30.70.580">
    <property type="entry name" value="Pseudouridine synthase I, catalytic domain, N-terminal subdomain"/>
    <property type="match status" value="1"/>
</dbReference>
<keyword evidence="4" id="KW-0175">Coiled coil</keyword>
<accession>A0A9Q0YGM3</accession>
<dbReference type="InterPro" id="IPR041707">
    <property type="entry name" value="Pus3-like"/>
</dbReference>
<dbReference type="PANTHER" id="PTHR11142:SF5">
    <property type="entry name" value="TRNA PSEUDOURIDINE(38_39) SYNTHASE"/>
    <property type="match status" value="1"/>
</dbReference>
<dbReference type="AlphaFoldDB" id="A0A9Q0YGM3"/>
<dbReference type="GO" id="GO:0031119">
    <property type="term" value="P:tRNA pseudouridine synthesis"/>
    <property type="evidence" value="ECO:0007669"/>
    <property type="project" value="TreeGrafter"/>
</dbReference>
<dbReference type="FunFam" id="3.30.70.580:FF:000007">
    <property type="entry name" value="tRNA pseudouridine synthase"/>
    <property type="match status" value="1"/>
</dbReference>
<dbReference type="GO" id="GO:0003723">
    <property type="term" value="F:RNA binding"/>
    <property type="evidence" value="ECO:0007669"/>
    <property type="project" value="InterPro"/>
</dbReference>
<dbReference type="SUPFAM" id="SSF55120">
    <property type="entry name" value="Pseudouridine synthase"/>
    <property type="match status" value="1"/>
</dbReference>
<evidence type="ECO:0000313" key="7">
    <source>
        <dbReference type="Proteomes" id="UP001152320"/>
    </source>
</evidence>
<dbReference type="GO" id="GO:0009982">
    <property type="term" value="F:pseudouridine synthase activity"/>
    <property type="evidence" value="ECO:0007669"/>
    <property type="project" value="InterPro"/>
</dbReference>
<dbReference type="PANTHER" id="PTHR11142">
    <property type="entry name" value="PSEUDOURIDYLATE SYNTHASE"/>
    <property type="match status" value="1"/>
</dbReference>
<keyword evidence="3" id="KW-0413">Isomerase</keyword>
<comment type="similarity">
    <text evidence="1">Belongs to the tRNA pseudouridine synthase TruA family.</text>
</comment>
<evidence type="ECO:0000313" key="6">
    <source>
        <dbReference type="EMBL" id="KAJ8022120.1"/>
    </source>
</evidence>
<evidence type="ECO:0000256" key="3">
    <source>
        <dbReference type="ARBA" id="ARBA00023235"/>
    </source>
</evidence>
<dbReference type="InterPro" id="IPR020095">
    <property type="entry name" value="PsdUridine_synth_TruA_C"/>
</dbReference>
<dbReference type="GO" id="GO:1990481">
    <property type="term" value="P:mRNA pseudouridine synthesis"/>
    <property type="evidence" value="ECO:0007669"/>
    <property type="project" value="TreeGrafter"/>
</dbReference>
<dbReference type="Pfam" id="PF01416">
    <property type="entry name" value="PseudoU_synth_1"/>
    <property type="match status" value="1"/>
</dbReference>
<dbReference type="HAMAP" id="MF_00171">
    <property type="entry name" value="TruA"/>
    <property type="match status" value="1"/>
</dbReference>
<evidence type="ECO:0000259" key="5">
    <source>
        <dbReference type="Pfam" id="PF01416"/>
    </source>
</evidence>
<dbReference type="GO" id="GO:0005737">
    <property type="term" value="C:cytoplasm"/>
    <property type="evidence" value="ECO:0007669"/>
    <property type="project" value="TreeGrafter"/>
</dbReference>
<protein>
    <submittedName>
        <fullName evidence="6">tRNA pseudouridine(38/39) synthase</fullName>
    </submittedName>
</protein>
<keyword evidence="2" id="KW-0819">tRNA processing</keyword>